<comment type="caution">
    <text evidence="22">The sequence shown here is derived from an EMBL/GenBank/DDBJ whole genome shotgun (WGS) entry which is preliminary data.</text>
</comment>
<dbReference type="GO" id="GO:0005576">
    <property type="term" value="C:extracellular region"/>
    <property type="evidence" value="ECO:0007669"/>
    <property type="project" value="UniProtKB-SubCell"/>
</dbReference>
<dbReference type="SUPFAM" id="SSF48113">
    <property type="entry name" value="Heme-dependent peroxidases"/>
    <property type="match status" value="2"/>
</dbReference>
<feature type="binding site" evidence="17">
    <location>
        <position position="260"/>
    </location>
    <ligand>
        <name>Ca(2+)</name>
        <dbReference type="ChEBI" id="CHEBI:29108"/>
        <label>2</label>
    </ligand>
</feature>
<keyword evidence="11 17" id="KW-0408">Iron</keyword>
<dbReference type="InterPro" id="IPR010255">
    <property type="entry name" value="Haem_peroxidase_sf"/>
</dbReference>
<keyword evidence="7 20" id="KW-0349">Heme</keyword>
<dbReference type="EMBL" id="CM029039">
    <property type="protein sequence ID" value="KAG2647109.1"/>
    <property type="molecule type" value="Genomic_DNA"/>
</dbReference>
<feature type="binding site" evidence="17">
    <location>
        <position position="94"/>
    </location>
    <ligand>
        <name>Ca(2+)</name>
        <dbReference type="ChEBI" id="CHEBI:29108"/>
        <label>1</label>
    </ligand>
</feature>
<evidence type="ECO:0000256" key="12">
    <source>
        <dbReference type="ARBA" id="ARBA00023157"/>
    </source>
</evidence>
<evidence type="ECO:0000256" key="19">
    <source>
        <dbReference type="PIRSR" id="PIRSR600823-5"/>
    </source>
</evidence>
<evidence type="ECO:0000256" key="10">
    <source>
        <dbReference type="ARBA" id="ARBA00023002"/>
    </source>
</evidence>
<evidence type="ECO:0000256" key="15">
    <source>
        <dbReference type="PIRSR" id="PIRSR600823-1"/>
    </source>
</evidence>
<keyword evidence="12 19" id="KW-1015">Disulfide bond</keyword>
<gene>
    <name evidence="22" type="ORF">PVAP13_2KG559901</name>
</gene>
<keyword evidence="9 17" id="KW-0106">Calcium</keyword>
<evidence type="ECO:0000256" key="13">
    <source>
        <dbReference type="ARBA" id="ARBA00023180"/>
    </source>
</evidence>
<comment type="catalytic activity">
    <reaction evidence="1 20">
        <text>2 a phenolic donor + H2O2 = 2 a phenolic radical donor + 2 H2O</text>
        <dbReference type="Rhea" id="RHEA:56136"/>
        <dbReference type="ChEBI" id="CHEBI:15377"/>
        <dbReference type="ChEBI" id="CHEBI:16240"/>
        <dbReference type="ChEBI" id="CHEBI:139520"/>
        <dbReference type="ChEBI" id="CHEBI:139521"/>
        <dbReference type="EC" id="1.11.1.7"/>
    </reaction>
</comment>
<evidence type="ECO:0000313" key="22">
    <source>
        <dbReference type="EMBL" id="KAG2647109.1"/>
    </source>
</evidence>
<evidence type="ECO:0000256" key="2">
    <source>
        <dbReference type="ARBA" id="ARBA00004613"/>
    </source>
</evidence>
<comment type="cofactor">
    <cofactor evidence="17 20">
        <name>heme b</name>
        <dbReference type="ChEBI" id="CHEBI:60344"/>
    </cofactor>
    <text evidence="17 20">Binds 1 heme b (iron(II)-protoporphyrin IX) group per subunit.</text>
</comment>
<dbReference type="GO" id="GO:0140825">
    <property type="term" value="F:lactoperoxidase activity"/>
    <property type="evidence" value="ECO:0007669"/>
    <property type="project" value="UniProtKB-EC"/>
</dbReference>
<protein>
    <recommendedName>
        <fullName evidence="4 20">Peroxidase</fullName>
        <ecNumber evidence="4 20">1.11.1.7</ecNumber>
    </recommendedName>
</protein>
<evidence type="ECO:0000256" key="8">
    <source>
        <dbReference type="ARBA" id="ARBA00022723"/>
    </source>
</evidence>
<evidence type="ECO:0000256" key="16">
    <source>
        <dbReference type="PIRSR" id="PIRSR600823-2"/>
    </source>
</evidence>
<feature type="binding site" evidence="17">
    <location>
        <position position="116"/>
    </location>
    <ligand>
        <name>Ca(2+)</name>
        <dbReference type="ChEBI" id="CHEBI:29108"/>
        <label>1</label>
    </ligand>
</feature>
<feature type="disulfide bond" evidence="19">
    <location>
        <begin position="62"/>
        <end position="143"/>
    </location>
</feature>
<keyword evidence="23" id="KW-1185">Reference proteome</keyword>
<evidence type="ECO:0000256" key="4">
    <source>
        <dbReference type="ARBA" id="ARBA00012313"/>
    </source>
</evidence>
<evidence type="ECO:0000256" key="9">
    <source>
        <dbReference type="ARBA" id="ARBA00022837"/>
    </source>
</evidence>
<dbReference type="FunFam" id="1.10.420.10:FF:000006">
    <property type="entry name" value="Peroxidase"/>
    <property type="match status" value="1"/>
</dbReference>
<dbReference type="Pfam" id="PF00141">
    <property type="entry name" value="peroxidase"/>
    <property type="match status" value="2"/>
</dbReference>
<keyword evidence="6 20" id="KW-0575">Peroxidase</keyword>
<evidence type="ECO:0000256" key="14">
    <source>
        <dbReference type="ARBA" id="ARBA00023324"/>
    </source>
</evidence>
<dbReference type="InterPro" id="IPR019794">
    <property type="entry name" value="Peroxidases_AS"/>
</dbReference>
<evidence type="ECO:0000256" key="18">
    <source>
        <dbReference type="PIRSR" id="PIRSR600823-4"/>
    </source>
</evidence>
<feature type="binding site" evidence="17">
    <location>
        <position position="101"/>
    </location>
    <ligand>
        <name>Ca(2+)</name>
        <dbReference type="ChEBI" id="CHEBI:29108"/>
        <label>1</label>
    </ligand>
</feature>
<evidence type="ECO:0000313" key="23">
    <source>
        <dbReference type="Proteomes" id="UP000823388"/>
    </source>
</evidence>
<dbReference type="PANTHER" id="PTHR31235">
    <property type="entry name" value="PEROXIDASE 25-RELATED"/>
    <property type="match status" value="1"/>
</dbReference>
<keyword evidence="5 20" id="KW-0964">Secreted</keyword>
<keyword evidence="14 20" id="KW-0376">Hydrogen peroxide</keyword>
<dbReference type="GO" id="GO:0042744">
    <property type="term" value="P:hydrogen peroxide catabolic process"/>
    <property type="evidence" value="ECO:0007669"/>
    <property type="project" value="UniProtKB-KW"/>
</dbReference>
<feature type="binding site" evidence="17">
    <location>
        <position position="97"/>
    </location>
    <ligand>
        <name>Ca(2+)</name>
        <dbReference type="ChEBI" id="CHEBI:29108"/>
        <label>1</label>
    </ligand>
</feature>
<sequence length="389" mass="40190">MARLAALTTAAMLAVVCSVTCCQAEGYGYPGPGGGYPSPSPTPPAPTPSGADLAVGFYRDACPNAEAIVRDVVKKAVEQNPGVGAGLIRMLFHDCFVQGCDASVLLDPTAANTQPEKLSPPNFPSLRGFEVIDAAKAALEAACPGKVSRADIVAFAGRDASAVLSGGRADFAMPAGRRDGRASSANDALQFLPPPSFNLSELTASFAAKGLDADDLVIGNNPLLCVRTRMSRPDGLGCVAGTLCVGGPVPTLVVLSGAHTVGRSHCSSFVGDGRLNASTSDMNPALAASLRRQCPANPTAANDPTVVQDTVTPNTLDSQYYRNALRRNVLFTSDAALLRSGQTAAAVVQNAFVPGLWEQKFAAAMVKMASIEVKTGANGEIRRNCRVVN</sequence>
<feature type="domain" description="Plant heme peroxidase family profile" evidence="21">
    <location>
        <begin position="52"/>
        <end position="389"/>
    </location>
</feature>
<dbReference type="InterPro" id="IPR000823">
    <property type="entry name" value="Peroxidase_pln"/>
</dbReference>
<evidence type="ECO:0000256" key="5">
    <source>
        <dbReference type="ARBA" id="ARBA00022525"/>
    </source>
</evidence>
<dbReference type="GO" id="GO:0006979">
    <property type="term" value="P:response to oxidative stress"/>
    <property type="evidence" value="ECO:0007669"/>
    <property type="project" value="UniProtKB-UniRule"/>
</dbReference>
<comment type="function">
    <text evidence="20">Removal of H(2)O(2), oxidation of toxic reductants, biosynthesis and degradation of lignin, suberization, auxin catabolism, response to environmental stresses such as wounding, pathogen attack and oxidative stress.</text>
</comment>
<dbReference type="InterPro" id="IPR033905">
    <property type="entry name" value="Secretory_peroxidase"/>
</dbReference>
<dbReference type="GO" id="GO:0020037">
    <property type="term" value="F:heme binding"/>
    <property type="evidence" value="ECO:0007669"/>
    <property type="project" value="UniProtKB-UniRule"/>
</dbReference>
<feature type="signal peptide" evidence="20">
    <location>
        <begin position="1"/>
        <end position="24"/>
    </location>
</feature>
<comment type="similarity">
    <text evidence="20">Belongs to the peroxidase family. Classical plant (class III) peroxidase subfamily.</text>
</comment>
<dbReference type="PROSITE" id="PS00436">
    <property type="entry name" value="PEROXIDASE_2"/>
    <property type="match status" value="1"/>
</dbReference>
<evidence type="ECO:0000256" key="1">
    <source>
        <dbReference type="ARBA" id="ARBA00000189"/>
    </source>
</evidence>
<feature type="binding site" evidence="16">
    <location>
        <position position="193"/>
    </location>
    <ligand>
        <name>substrate</name>
    </ligand>
</feature>
<evidence type="ECO:0000256" key="17">
    <source>
        <dbReference type="PIRSR" id="PIRSR600823-3"/>
    </source>
</evidence>
<keyword evidence="8 17" id="KW-0479">Metal-binding</keyword>
<evidence type="ECO:0000256" key="3">
    <source>
        <dbReference type="ARBA" id="ARBA00006873"/>
    </source>
</evidence>
<feature type="binding site" evidence="17">
    <location>
        <position position="312"/>
    </location>
    <ligand>
        <name>Ca(2+)</name>
        <dbReference type="ChEBI" id="CHEBI:29108"/>
        <label>2</label>
    </ligand>
</feature>
<comment type="subcellular location">
    <subcellularLocation>
        <location evidence="2 20">Secreted</location>
    </subcellularLocation>
</comment>
<comment type="cofactor">
    <cofactor evidence="17 20">
        <name>Ca(2+)</name>
        <dbReference type="ChEBI" id="CHEBI:29108"/>
    </cofactor>
    <text evidence="17 20">Binds 2 calcium ions per subunit.</text>
</comment>
<feature type="active site" description="Proton acceptor" evidence="15">
    <location>
        <position position="93"/>
    </location>
</feature>
<keyword evidence="13" id="KW-0325">Glycoprotein</keyword>
<dbReference type="InterPro" id="IPR019793">
    <property type="entry name" value="Peroxidases_heam-ligand_BS"/>
</dbReference>
<feature type="disulfide bond" evidence="19">
    <location>
        <begin position="95"/>
        <end position="100"/>
    </location>
</feature>
<feature type="binding site" description="axial binding residue" evidence="17">
    <location>
        <position position="259"/>
    </location>
    <ligand>
        <name>heme b</name>
        <dbReference type="ChEBI" id="CHEBI:60344"/>
    </ligand>
    <ligandPart>
        <name>Fe</name>
        <dbReference type="ChEBI" id="CHEBI:18248"/>
    </ligandPart>
</feature>
<reference evidence="22" key="1">
    <citation type="submission" date="2020-05" db="EMBL/GenBank/DDBJ databases">
        <title>WGS assembly of Panicum virgatum.</title>
        <authorList>
            <person name="Lovell J.T."/>
            <person name="Jenkins J."/>
            <person name="Shu S."/>
            <person name="Juenger T.E."/>
            <person name="Schmutz J."/>
        </authorList>
    </citation>
    <scope>NUCLEOTIDE SEQUENCE</scope>
    <source>
        <strain evidence="22">AP13</strain>
    </source>
</reference>
<evidence type="ECO:0000259" key="21">
    <source>
        <dbReference type="PROSITE" id="PS50873"/>
    </source>
</evidence>
<accession>A0A8T0WVB4</accession>
<dbReference type="CDD" id="cd00693">
    <property type="entry name" value="secretory_peroxidase"/>
    <property type="match status" value="1"/>
</dbReference>
<evidence type="ECO:0000256" key="6">
    <source>
        <dbReference type="ARBA" id="ARBA00022559"/>
    </source>
</evidence>
<feature type="disulfide bond" evidence="19">
    <location>
        <begin position="266"/>
        <end position="294"/>
    </location>
</feature>
<organism evidence="22 23">
    <name type="scientific">Panicum virgatum</name>
    <name type="common">Blackwell switchgrass</name>
    <dbReference type="NCBI Taxonomy" id="38727"/>
    <lineage>
        <taxon>Eukaryota</taxon>
        <taxon>Viridiplantae</taxon>
        <taxon>Streptophyta</taxon>
        <taxon>Embryophyta</taxon>
        <taxon>Tracheophyta</taxon>
        <taxon>Spermatophyta</taxon>
        <taxon>Magnoliopsida</taxon>
        <taxon>Liliopsida</taxon>
        <taxon>Poales</taxon>
        <taxon>Poaceae</taxon>
        <taxon>PACMAD clade</taxon>
        <taxon>Panicoideae</taxon>
        <taxon>Panicodae</taxon>
        <taxon>Paniceae</taxon>
        <taxon>Panicinae</taxon>
        <taxon>Panicum</taxon>
        <taxon>Panicum sect. Hiantes</taxon>
    </lineage>
</organism>
<dbReference type="PROSITE" id="PS50873">
    <property type="entry name" value="PEROXIDASE_4"/>
    <property type="match status" value="1"/>
</dbReference>
<dbReference type="Gene3D" id="1.10.520.10">
    <property type="match status" value="2"/>
</dbReference>
<proteinExistence type="inferred from homology"/>
<feature type="binding site" evidence="17">
    <location>
        <position position="103"/>
    </location>
    <ligand>
        <name>Ca(2+)</name>
        <dbReference type="ChEBI" id="CHEBI:29108"/>
        <label>1</label>
    </ligand>
</feature>
<evidence type="ECO:0000256" key="7">
    <source>
        <dbReference type="ARBA" id="ARBA00022617"/>
    </source>
</evidence>
<dbReference type="InterPro" id="IPR002016">
    <property type="entry name" value="Haem_peroxidase"/>
</dbReference>
<dbReference type="Proteomes" id="UP000823388">
    <property type="component" value="Chromosome 2K"/>
</dbReference>
<evidence type="ECO:0000256" key="11">
    <source>
        <dbReference type="ARBA" id="ARBA00023004"/>
    </source>
</evidence>
<feature type="site" description="Transition state stabilizer" evidence="18">
    <location>
        <position position="89"/>
    </location>
</feature>
<keyword evidence="20" id="KW-0732">Signal</keyword>
<feature type="binding site" evidence="17">
    <location>
        <position position="309"/>
    </location>
    <ligand>
        <name>Ca(2+)</name>
        <dbReference type="ChEBI" id="CHEBI:29108"/>
        <label>2</label>
    </ligand>
</feature>
<dbReference type="Gene3D" id="1.10.420.10">
    <property type="entry name" value="Peroxidase, domain 2"/>
    <property type="match status" value="2"/>
</dbReference>
<dbReference type="GO" id="GO:0046872">
    <property type="term" value="F:metal ion binding"/>
    <property type="evidence" value="ECO:0007669"/>
    <property type="project" value="UniProtKB-UniRule"/>
</dbReference>
<comment type="similarity">
    <text evidence="3">Belongs to the peroxidase family. Ascorbate peroxidase subfamily.</text>
</comment>
<dbReference type="PRINTS" id="PR00458">
    <property type="entry name" value="PEROXIDASE"/>
</dbReference>
<dbReference type="AlphaFoldDB" id="A0A8T0WVB4"/>
<dbReference type="PRINTS" id="PR00461">
    <property type="entry name" value="PLPEROXIDASE"/>
</dbReference>
<feature type="chain" id="PRO_5035962476" description="Peroxidase" evidence="20">
    <location>
        <begin position="25"/>
        <end position="389"/>
    </location>
</feature>
<dbReference type="EC" id="1.11.1.7" evidence="4 20"/>
<evidence type="ECO:0000256" key="20">
    <source>
        <dbReference type="RuleBase" id="RU362060"/>
    </source>
</evidence>
<feature type="binding site" evidence="17">
    <location>
        <position position="99"/>
    </location>
    <ligand>
        <name>Ca(2+)</name>
        <dbReference type="ChEBI" id="CHEBI:29108"/>
        <label>1</label>
    </ligand>
</feature>
<keyword evidence="10 20" id="KW-0560">Oxidoreductase</keyword>
<feature type="binding site" evidence="17">
    <location>
        <position position="317"/>
    </location>
    <ligand>
        <name>Ca(2+)</name>
        <dbReference type="ChEBI" id="CHEBI:29108"/>
        <label>2</label>
    </ligand>
</feature>
<dbReference type="PROSITE" id="PS00435">
    <property type="entry name" value="PEROXIDASE_1"/>
    <property type="match status" value="1"/>
</dbReference>
<name>A0A8T0WVB4_PANVG</name>